<proteinExistence type="predicted"/>
<organism evidence="1 2">
    <name type="scientific">Ramlibacter lithotrophicus</name>
    <dbReference type="NCBI Taxonomy" id="2606681"/>
    <lineage>
        <taxon>Bacteria</taxon>
        <taxon>Pseudomonadati</taxon>
        <taxon>Pseudomonadota</taxon>
        <taxon>Betaproteobacteria</taxon>
        <taxon>Burkholderiales</taxon>
        <taxon>Comamonadaceae</taxon>
        <taxon>Ramlibacter</taxon>
    </lineage>
</organism>
<comment type="caution">
    <text evidence="1">The sequence shown here is derived from an EMBL/GenBank/DDBJ whole genome shotgun (WGS) entry which is preliminary data.</text>
</comment>
<reference evidence="1 2" key="1">
    <citation type="journal article" date="2020" name="Nature">
        <title>Bacterial chemolithoautotrophy via manganese oxidation.</title>
        <authorList>
            <person name="Yu H."/>
            <person name="Leadbetter J.R."/>
        </authorList>
    </citation>
    <scope>NUCLEOTIDE SEQUENCE [LARGE SCALE GENOMIC DNA]</scope>
    <source>
        <strain evidence="1 2">RBP-1</strain>
    </source>
</reference>
<dbReference type="RefSeq" id="WP_168109468.1">
    <property type="nucleotide sequence ID" value="NZ_VTOX01000010.1"/>
</dbReference>
<name>A0A7X6DJL9_9BURK</name>
<evidence type="ECO:0000313" key="1">
    <source>
        <dbReference type="EMBL" id="NKE68340.1"/>
    </source>
</evidence>
<gene>
    <name evidence="1" type="ORF">RAMLITH_21205</name>
</gene>
<dbReference type="EMBL" id="VTOX01000010">
    <property type="protein sequence ID" value="NKE68340.1"/>
    <property type="molecule type" value="Genomic_DNA"/>
</dbReference>
<sequence>MKYPDPPVSPCCDIEQGCVFSKALLARTATCELARRQCADEHEVLACSSPAARERCGSLATLLHERARAALRLPPPGKPLIHVHALRLQCSGLAALQQVVVAPDADVHRMVCGAQQRHGSLAELPWEPLVAAAATWQPRRRLRPEAGASSGE</sequence>
<dbReference type="Proteomes" id="UP000521868">
    <property type="component" value="Unassembled WGS sequence"/>
</dbReference>
<evidence type="ECO:0000313" key="2">
    <source>
        <dbReference type="Proteomes" id="UP000521868"/>
    </source>
</evidence>
<accession>A0A7X6DJL9</accession>
<protein>
    <submittedName>
        <fullName evidence="1">Uncharacterized protein</fullName>
    </submittedName>
</protein>
<dbReference type="AlphaFoldDB" id="A0A7X6DJL9"/>
<keyword evidence="2" id="KW-1185">Reference proteome</keyword>